<dbReference type="Proteomes" id="UP000569914">
    <property type="component" value="Unassembled WGS sequence"/>
</dbReference>
<keyword evidence="3" id="KW-1185">Reference proteome</keyword>
<evidence type="ECO:0000259" key="1">
    <source>
        <dbReference type="Pfam" id="PF00248"/>
    </source>
</evidence>
<dbReference type="GO" id="GO:0005829">
    <property type="term" value="C:cytosol"/>
    <property type="evidence" value="ECO:0007669"/>
    <property type="project" value="TreeGrafter"/>
</dbReference>
<reference evidence="2 3" key="1">
    <citation type="submission" date="2020-07" db="EMBL/GenBank/DDBJ databases">
        <title>Sequencing the genomes of 1000 actinobacteria strains.</title>
        <authorList>
            <person name="Klenk H.-P."/>
        </authorList>
    </citation>
    <scope>NUCLEOTIDE SEQUENCE [LARGE SCALE GENOMIC DNA]</scope>
    <source>
        <strain evidence="2 3">DSM 22083</strain>
    </source>
</reference>
<dbReference type="InterPro" id="IPR050523">
    <property type="entry name" value="AKR_Detox_Biosynth"/>
</dbReference>
<evidence type="ECO:0000313" key="2">
    <source>
        <dbReference type="EMBL" id="NYE71020.1"/>
    </source>
</evidence>
<dbReference type="PANTHER" id="PTHR43364:SF6">
    <property type="entry name" value="OXIDOREDUCTASE-RELATED"/>
    <property type="match status" value="1"/>
</dbReference>
<gene>
    <name evidence="2" type="ORF">BKA15_002349</name>
</gene>
<proteinExistence type="predicted"/>
<dbReference type="SUPFAM" id="SSF51430">
    <property type="entry name" value="NAD(P)-linked oxidoreductase"/>
    <property type="match status" value="1"/>
</dbReference>
<dbReference type="Gene3D" id="3.20.20.100">
    <property type="entry name" value="NADP-dependent oxidoreductase domain"/>
    <property type="match status" value="1"/>
</dbReference>
<organism evidence="2 3">
    <name type="scientific">Microlunatus parietis</name>
    <dbReference type="NCBI Taxonomy" id="682979"/>
    <lineage>
        <taxon>Bacteria</taxon>
        <taxon>Bacillati</taxon>
        <taxon>Actinomycetota</taxon>
        <taxon>Actinomycetes</taxon>
        <taxon>Propionibacteriales</taxon>
        <taxon>Propionibacteriaceae</taxon>
        <taxon>Microlunatus</taxon>
    </lineage>
</organism>
<protein>
    <submittedName>
        <fullName evidence="2">Aryl-alcohol dehydrogenase-like predicted oxidoreductase</fullName>
    </submittedName>
</protein>
<accession>A0A7Y9I6M2</accession>
<dbReference type="Pfam" id="PF00248">
    <property type="entry name" value="Aldo_ket_red"/>
    <property type="match status" value="1"/>
</dbReference>
<dbReference type="AlphaFoldDB" id="A0A7Y9I6M2"/>
<dbReference type="PANTHER" id="PTHR43364">
    <property type="entry name" value="NADH-SPECIFIC METHYLGLYOXAL REDUCTASE-RELATED"/>
    <property type="match status" value="1"/>
</dbReference>
<evidence type="ECO:0000313" key="3">
    <source>
        <dbReference type="Proteomes" id="UP000569914"/>
    </source>
</evidence>
<comment type="caution">
    <text evidence="2">The sequence shown here is derived from an EMBL/GenBank/DDBJ whole genome shotgun (WGS) entry which is preliminary data.</text>
</comment>
<name>A0A7Y9I6M2_9ACTN</name>
<dbReference type="InterPro" id="IPR023210">
    <property type="entry name" value="NADP_OxRdtase_dom"/>
</dbReference>
<dbReference type="RefSeq" id="WP_218871229.1">
    <property type="nucleotide sequence ID" value="NZ_JACCBU010000001.1"/>
</dbReference>
<dbReference type="EMBL" id="JACCBU010000001">
    <property type="protein sequence ID" value="NYE71020.1"/>
    <property type="molecule type" value="Genomic_DNA"/>
</dbReference>
<dbReference type="InterPro" id="IPR036812">
    <property type="entry name" value="NAD(P)_OxRdtase_dom_sf"/>
</dbReference>
<feature type="domain" description="NADP-dependent oxidoreductase" evidence="1">
    <location>
        <begin position="18"/>
        <end position="346"/>
    </location>
</feature>
<sequence length="348" mass="38021">MKTRYLHSADTRLEVSALCLGVMFLGVREDERTSYAILDRFYEQGGRFFDTSNNYGGWTEDTLGTRSGDSERLLGGWIASRKVADEVVVSTKCGAGKRDPGRPLSIEPPTNYEGLAPEVVRTQLTESLQRLGLDRVGVYLGHVDDRDRDITEIADTFSALVDEGLVAIPGLSNTATWRLAVARQHSRAAGRAEFGAWQQKHSIYWPAPGTDEATTVTPEAVDYAADQPELTIMSYSPQQGGQLVRPWMPIFDPYNHPGSERRLRLAHRIAHELGATANQVALAWHLAGVRSTLHYVPGSSRDAAADLPARRAAMIPVFSASSVAQLDEALGAVDLKLGDEHLAALDTP</sequence>